<dbReference type="Proteomes" id="UP000663608">
    <property type="component" value="Chromosome"/>
</dbReference>
<dbReference type="EMBL" id="CP070872">
    <property type="protein sequence ID" value="QSE76175.1"/>
    <property type="molecule type" value="Genomic_DNA"/>
</dbReference>
<evidence type="ECO:0000313" key="4">
    <source>
        <dbReference type="EMBL" id="QSE76175.1"/>
    </source>
</evidence>
<dbReference type="AlphaFoldDB" id="A0AA45KF22"/>
<protein>
    <submittedName>
        <fullName evidence="4">Transcriptional regulator Spx</fullName>
    </submittedName>
</protein>
<comment type="similarity">
    <text evidence="3">Belongs to the ArsC family.</text>
</comment>
<dbReference type="RefSeq" id="WP_200407223.1">
    <property type="nucleotide sequence ID" value="NZ_BNDT01000003.1"/>
</dbReference>
<evidence type="ECO:0000256" key="2">
    <source>
        <dbReference type="ARBA" id="ARBA00023284"/>
    </source>
</evidence>
<dbReference type="Pfam" id="PF03960">
    <property type="entry name" value="ArsC"/>
    <property type="match status" value="1"/>
</dbReference>
<dbReference type="Gene3D" id="3.40.30.10">
    <property type="entry name" value="Glutaredoxin"/>
    <property type="match status" value="1"/>
</dbReference>
<proteinExistence type="inferred from homology"/>
<dbReference type="PANTHER" id="PTHR30041:SF7">
    <property type="entry name" value="GLOBAL TRANSCRIPTIONAL REGULATOR SPX"/>
    <property type="match status" value="1"/>
</dbReference>
<dbReference type="PANTHER" id="PTHR30041">
    <property type="entry name" value="ARSENATE REDUCTASE"/>
    <property type="match status" value="1"/>
</dbReference>
<organism evidence="4 5">
    <name type="scientific">Lactococcus taiwanensis</name>
    <dbReference type="NCBI Taxonomy" id="1151742"/>
    <lineage>
        <taxon>Bacteria</taxon>
        <taxon>Bacillati</taxon>
        <taxon>Bacillota</taxon>
        <taxon>Bacilli</taxon>
        <taxon>Lactobacillales</taxon>
        <taxon>Streptococcaceae</taxon>
        <taxon>Lactococcus</taxon>
    </lineage>
</organism>
<dbReference type="InterPro" id="IPR006504">
    <property type="entry name" value="Tscrpt_reg_Spx/MgsR"/>
</dbReference>
<keyword evidence="1" id="KW-1015">Disulfide bond</keyword>
<evidence type="ECO:0000313" key="5">
    <source>
        <dbReference type="Proteomes" id="UP000663608"/>
    </source>
</evidence>
<evidence type="ECO:0000256" key="1">
    <source>
        <dbReference type="ARBA" id="ARBA00023157"/>
    </source>
</evidence>
<dbReference type="CDD" id="cd03032">
    <property type="entry name" value="ArsC_Spx"/>
    <property type="match status" value="1"/>
</dbReference>
<dbReference type="PROSITE" id="PS51353">
    <property type="entry name" value="ARSC"/>
    <property type="match status" value="1"/>
</dbReference>
<evidence type="ECO:0000256" key="3">
    <source>
        <dbReference type="PROSITE-ProRule" id="PRU01282"/>
    </source>
</evidence>
<name>A0AA45KF22_9LACT</name>
<keyword evidence="5" id="KW-1185">Reference proteome</keyword>
<dbReference type="NCBIfam" id="TIGR01617">
    <property type="entry name" value="arsC_related"/>
    <property type="match status" value="1"/>
</dbReference>
<gene>
    <name evidence="4" type="primary">spx</name>
    <name evidence="4" type="ORF">JW886_06805</name>
</gene>
<dbReference type="KEGG" id="lti:JW886_06805"/>
<dbReference type="InterPro" id="IPR006660">
    <property type="entry name" value="Arsenate_reductase-like"/>
</dbReference>
<reference evidence="4 5" key="1">
    <citation type="submission" date="2021-02" db="EMBL/GenBank/DDBJ databases">
        <title>Complete genome sequence of Lactococcus lactis strain K_LL004.</title>
        <authorList>
            <person name="Kim H.B."/>
        </authorList>
    </citation>
    <scope>NUCLEOTIDE SEQUENCE [LARGE SCALE GENOMIC DNA]</scope>
    <source>
        <strain evidence="4 5">K_LL004</strain>
    </source>
</reference>
<keyword evidence="2" id="KW-0676">Redox-active center</keyword>
<dbReference type="InterPro" id="IPR036249">
    <property type="entry name" value="Thioredoxin-like_sf"/>
</dbReference>
<accession>A0AA45KF22</accession>
<dbReference type="SUPFAM" id="SSF52833">
    <property type="entry name" value="Thioredoxin-like"/>
    <property type="match status" value="1"/>
</dbReference>
<dbReference type="NCBIfam" id="NF002459">
    <property type="entry name" value="PRK01655.1"/>
    <property type="match status" value="1"/>
</dbReference>
<sequence length="138" mass="16224">MIKFYFTTSSGSCRKAKAWLLKNNLPFEEINLKTTRLTKEELLHILSLTQNGTHEIISKGGKAYKSLSVDLEQMTLNELFDVLNQNRLLLKRPLLVDEDRLLIGYNEDDIRKFIPRHIRRIHKAQIDQQLSQEILQYN</sequence>